<reference evidence="1 2" key="1">
    <citation type="submission" date="2017-11" db="EMBL/GenBank/DDBJ databases">
        <title>De-novo sequencing of pomegranate (Punica granatum L.) genome.</title>
        <authorList>
            <person name="Akparov Z."/>
            <person name="Amiraslanov A."/>
            <person name="Hajiyeva S."/>
            <person name="Abbasov M."/>
            <person name="Kaur K."/>
            <person name="Hamwieh A."/>
            <person name="Solovyev V."/>
            <person name="Salamov A."/>
            <person name="Braich B."/>
            <person name="Kosarev P."/>
            <person name="Mahmoud A."/>
            <person name="Hajiyev E."/>
            <person name="Babayeva S."/>
            <person name="Izzatullayeva V."/>
            <person name="Mammadov A."/>
            <person name="Mammadov A."/>
            <person name="Sharifova S."/>
            <person name="Ojaghi J."/>
            <person name="Eynullazada K."/>
            <person name="Bayramov B."/>
            <person name="Abdulazimova A."/>
            <person name="Shahmuradov I."/>
        </authorList>
    </citation>
    <scope>NUCLEOTIDE SEQUENCE [LARGE SCALE GENOMIC DNA]</scope>
    <source>
        <strain evidence="2">cv. AG2017</strain>
        <tissue evidence="1">Leaf</tissue>
    </source>
</reference>
<accession>A0A2I0JRK4</accession>
<evidence type="ECO:0000313" key="1">
    <source>
        <dbReference type="EMBL" id="PKI58912.1"/>
    </source>
</evidence>
<dbReference type="EMBL" id="PGOL01001335">
    <property type="protein sequence ID" value="PKI58912.1"/>
    <property type="molecule type" value="Genomic_DNA"/>
</dbReference>
<dbReference type="AlphaFoldDB" id="A0A2I0JRK4"/>
<sequence>MEVTRPRLDRIMACNLVPWLEVDVAERRCDCSQARVAGHALEVLGPRLQPLESVLFTLGYMNLDYALREEDLPAPTDTDALEVKEKYE</sequence>
<gene>
    <name evidence="1" type="ORF">CRG98_020658</name>
</gene>
<dbReference type="Proteomes" id="UP000233551">
    <property type="component" value="Unassembled WGS sequence"/>
</dbReference>
<comment type="caution">
    <text evidence="1">The sequence shown here is derived from an EMBL/GenBank/DDBJ whole genome shotgun (WGS) entry which is preliminary data.</text>
</comment>
<name>A0A2I0JRK4_PUNGR</name>
<organism evidence="1 2">
    <name type="scientific">Punica granatum</name>
    <name type="common">Pomegranate</name>
    <dbReference type="NCBI Taxonomy" id="22663"/>
    <lineage>
        <taxon>Eukaryota</taxon>
        <taxon>Viridiplantae</taxon>
        <taxon>Streptophyta</taxon>
        <taxon>Embryophyta</taxon>
        <taxon>Tracheophyta</taxon>
        <taxon>Spermatophyta</taxon>
        <taxon>Magnoliopsida</taxon>
        <taxon>eudicotyledons</taxon>
        <taxon>Gunneridae</taxon>
        <taxon>Pentapetalae</taxon>
        <taxon>rosids</taxon>
        <taxon>malvids</taxon>
        <taxon>Myrtales</taxon>
        <taxon>Lythraceae</taxon>
        <taxon>Punica</taxon>
    </lineage>
</organism>
<protein>
    <submittedName>
        <fullName evidence="1">Uncharacterized protein</fullName>
    </submittedName>
</protein>
<evidence type="ECO:0000313" key="2">
    <source>
        <dbReference type="Proteomes" id="UP000233551"/>
    </source>
</evidence>
<keyword evidence="2" id="KW-1185">Reference proteome</keyword>
<proteinExistence type="predicted"/>